<organism evidence="6 7">
    <name type="scientific">Afifella marina DSM 2698</name>
    <dbReference type="NCBI Taxonomy" id="1120955"/>
    <lineage>
        <taxon>Bacteria</taxon>
        <taxon>Pseudomonadati</taxon>
        <taxon>Pseudomonadota</taxon>
        <taxon>Alphaproteobacteria</taxon>
        <taxon>Hyphomicrobiales</taxon>
        <taxon>Afifellaceae</taxon>
        <taxon>Afifella</taxon>
    </lineage>
</organism>
<dbReference type="PANTHER" id="PTHR43235">
    <property type="entry name" value="GLUTAMINE AMIDOTRANSFERASE PB2B2.05-RELATED"/>
    <property type="match status" value="1"/>
</dbReference>
<evidence type="ECO:0000256" key="1">
    <source>
        <dbReference type="ARBA" id="ARBA00011083"/>
    </source>
</evidence>
<keyword evidence="6" id="KW-0808">Transferase</keyword>
<sequence>MRSRNTPIILVTADVRPADGYVWHSVAETYLRAITSIGAVPLVLPSMADRIDLDAAVEMADGVLVTGSRSNVHPDRYGVTPEEKHGPFDPSRDATTLPLIRLVLQRGLPLLAVCRGFQELNVALGGALLSEIQEIEGRFDHRSQADEPDQRFALAHDVTFQPDSRLAKIVGNQRIQVNSVHRQGVDRLGRGLVVEATADDGTIEAVRVSDAASFAFGVQWHPEYWAETDPPSRAIFAAFSEAIRQHQDAKAKIAAEQDN</sequence>
<accession>A0A1G5NP78</accession>
<dbReference type="InterPro" id="IPR044668">
    <property type="entry name" value="PuuD-like"/>
</dbReference>
<reference evidence="6 7" key="1">
    <citation type="submission" date="2016-10" db="EMBL/GenBank/DDBJ databases">
        <authorList>
            <person name="de Groot N.N."/>
        </authorList>
    </citation>
    <scope>NUCLEOTIDE SEQUENCE [LARGE SCALE GENOMIC DNA]</scope>
    <source>
        <strain evidence="6 7">DSM 2698</strain>
    </source>
</reference>
<dbReference type="EC" id="3.5.1.94" evidence="5"/>
<comment type="similarity">
    <text evidence="1">Belongs to the peptidase C26 family.</text>
</comment>
<dbReference type="GO" id="GO:0016740">
    <property type="term" value="F:transferase activity"/>
    <property type="evidence" value="ECO:0007669"/>
    <property type="project" value="UniProtKB-KW"/>
</dbReference>
<evidence type="ECO:0000313" key="6">
    <source>
        <dbReference type="EMBL" id="SCZ39197.1"/>
    </source>
</evidence>
<dbReference type="InterPro" id="IPR011697">
    <property type="entry name" value="Peptidase_C26"/>
</dbReference>
<dbReference type="Pfam" id="PF07722">
    <property type="entry name" value="Peptidase_C26"/>
    <property type="match status" value="1"/>
</dbReference>
<dbReference type="GO" id="GO:0006598">
    <property type="term" value="P:polyamine catabolic process"/>
    <property type="evidence" value="ECO:0007669"/>
    <property type="project" value="TreeGrafter"/>
</dbReference>
<evidence type="ECO:0000256" key="4">
    <source>
        <dbReference type="ARBA" id="ARBA00060634"/>
    </source>
</evidence>
<keyword evidence="6" id="KW-0315">Glutamine amidotransferase</keyword>
<dbReference type="GO" id="GO:0033969">
    <property type="term" value="F:gamma-glutamyl-gamma-aminobutyrate hydrolase activity"/>
    <property type="evidence" value="ECO:0007669"/>
    <property type="project" value="UniProtKB-EC"/>
</dbReference>
<evidence type="ECO:0000313" key="7">
    <source>
        <dbReference type="Proteomes" id="UP000199347"/>
    </source>
</evidence>
<comment type="pathway">
    <text evidence="4">Amine and polyamine degradation; putrescine degradation; 4-aminobutanoate from putrescine: step 4/4.</text>
</comment>
<protein>
    <recommendedName>
        <fullName evidence="5">gamma-glutamyl-gamma-aminobutyrate hydrolase</fullName>
        <ecNumber evidence="5">3.5.1.94</ecNumber>
    </recommendedName>
</protein>
<dbReference type="GO" id="GO:0005829">
    <property type="term" value="C:cytosol"/>
    <property type="evidence" value="ECO:0007669"/>
    <property type="project" value="TreeGrafter"/>
</dbReference>
<proteinExistence type="inferred from homology"/>
<dbReference type="STRING" id="1120955.SAMN03080610_02414"/>
<dbReference type="RefSeq" id="WP_244514564.1">
    <property type="nucleotide sequence ID" value="NZ_FMVW01000005.1"/>
</dbReference>
<dbReference type="PROSITE" id="PS51273">
    <property type="entry name" value="GATASE_TYPE_1"/>
    <property type="match status" value="1"/>
</dbReference>
<dbReference type="Gene3D" id="3.40.50.880">
    <property type="match status" value="1"/>
</dbReference>
<dbReference type="FunFam" id="3.40.50.880:FF:000030">
    <property type="entry name" value="Gamma-glutamyl-gamma-aminobutyrate hydrolase PuuD"/>
    <property type="match status" value="1"/>
</dbReference>
<comment type="function">
    <text evidence="3">Involved in the breakdown of putrescine via hydrolysis of the gamma-glutamyl linkage of gamma-glutamyl-gamma-aminobutyrate.</text>
</comment>
<evidence type="ECO:0000256" key="2">
    <source>
        <dbReference type="ARBA" id="ARBA00052718"/>
    </source>
</evidence>
<name>A0A1G5NP78_AFIMA</name>
<dbReference type="PANTHER" id="PTHR43235:SF1">
    <property type="entry name" value="GLUTAMINE AMIDOTRANSFERASE PB2B2.05-RELATED"/>
    <property type="match status" value="1"/>
</dbReference>
<dbReference type="Proteomes" id="UP000199347">
    <property type="component" value="Unassembled WGS sequence"/>
</dbReference>
<dbReference type="AlphaFoldDB" id="A0A1G5NP78"/>
<dbReference type="InterPro" id="IPR029062">
    <property type="entry name" value="Class_I_gatase-like"/>
</dbReference>
<dbReference type="SUPFAM" id="SSF52317">
    <property type="entry name" value="Class I glutamine amidotransferase-like"/>
    <property type="match status" value="1"/>
</dbReference>
<gene>
    <name evidence="6" type="ORF">SAMN03080610_02414</name>
</gene>
<dbReference type="CDD" id="cd01745">
    <property type="entry name" value="GATase1_2"/>
    <property type="match status" value="1"/>
</dbReference>
<evidence type="ECO:0000256" key="5">
    <source>
        <dbReference type="ARBA" id="ARBA00066788"/>
    </source>
</evidence>
<comment type="catalytic activity">
    <reaction evidence="2">
        <text>4-(gamma-L-glutamylamino)butanoate + H2O = 4-aminobutanoate + L-glutamate</text>
        <dbReference type="Rhea" id="RHEA:19737"/>
        <dbReference type="ChEBI" id="CHEBI:15377"/>
        <dbReference type="ChEBI" id="CHEBI:29985"/>
        <dbReference type="ChEBI" id="CHEBI:58800"/>
        <dbReference type="ChEBI" id="CHEBI:59888"/>
        <dbReference type="EC" id="3.5.1.94"/>
    </reaction>
</comment>
<keyword evidence="7" id="KW-1185">Reference proteome</keyword>
<dbReference type="EMBL" id="FMVW01000005">
    <property type="protein sequence ID" value="SCZ39197.1"/>
    <property type="molecule type" value="Genomic_DNA"/>
</dbReference>
<evidence type="ECO:0000256" key="3">
    <source>
        <dbReference type="ARBA" id="ARBA00055068"/>
    </source>
</evidence>